<feature type="coiled-coil region" evidence="1">
    <location>
        <begin position="24"/>
        <end position="107"/>
    </location>
</feature>
<organism evidence="3 4">
    <name type="scientific">Dimargaris cristalligena</name>
    <dbReference type="NCBI Taxonomy" id="215637"/>
    <lineage>
        <taxon>Eukaryota</taxon>
        <taxon>Fungi</taxon>
        <taxon>Fungi incertae sedis</taxon>
        <taxon>Zoopagomycota</taxon>
        <taxon>Kickxellomycotina</taxon>
        <taxon>Dimargaritomycetes</taxon>
        <taxon>Dimargaritales</taxon>
        <taxon>Dimargaritaceae</taxon>
        <taxon>Dimargaris</taxon>
    </lineage>
</organism>
<accession>A0A4P9ZRF0</accession>
<evidence type="ECO:0000256" key="1">
    <source>
        <dbReference type="SAM" id="Coils"/>
    </source>
</evidence>
<evidence type="ECO:0000313" key="3">
    <source>
        <dbReference type="EMBL" id="RKP35977.1"/>
    </source>
</evidence>
<evidence type="ECO:0000256" key="2">
    <source>
        <dbReference type="SAM" id="MobiDB-lite"/>
    </source>
</evidence>
<keyword evidence="1" id="KW-0175">Coiled coil</keyword>
<feature type="region of interest" description="Disordered" evidence="2">
    <location>
        <begin position="165"/>
        <end position="211"/>
    </location>
</feature>
<keyword evidence="4" id="KW-1185">Reference proteome</keyword>
<dbReference type="Proteomes" id="UP000268162">
    <property type="component" value="Unassembled WGS sequence"/>
</dbReference>
<evidence type="ECO:0000313" key="4">
    <source>
        <dbReference type="Proteomes" id="UP000268162"/>
    </source>
</evidence>
<sequence>MESPPLSPAADQVSTLKKKNIALAAKLQSALRTQKQREEEYQANLATLQTQLADLQLKHQDLAQAEPPSTYPTVGGQEGEAQFQAERTQLETQLTEAQARLGDCKAQWDQERRTLLDRATDLADQLTTRPTTATLEALECELATARTQIAELKKRNIELTLRVKQAKKRDALSGSPTQSPVHQGDRAGPVSPPSSSQRRPTSSPSDQPPAVSLAQTDVVDLPSICTPLSGTDLAAATTTTIVETVMESEPLVSDLTPPMTSPKITATFEETPANSENTLQSALPAPASSPPAPLADPLLPEGNRPSAVDFFNSLAHQDPSPSEGLPPKGHGLSPQSQPEYSRDSPPTDPAASADIFVPADSPKLAAFSSAANHVSAKHDPFHLGETGLTTALLPPPAPLPDHPETAPPGEPLFSAPVLPLIYPCSVCENRTAFVI</sequence>
<reference evidence="4" key="1">
    <citation type="journal article" date="2018" name="Nat. Microbiol.">
        <title>Leveraging single-cell genomics to expand the fungal tree of life.</title>
        <authorList>
            <person name="Ahrendt S.R."/>
            <person name="Quandt C.A."/>
            <person name="Ciobanu D."/>
            <person name="Clum A."/>
            <person name="Salamov A."/>
            <person name="Andreopoulos B."/>
            <person name="Cheng J.F."/>
            <person name="Woyke T."/>
            <person name="Pelin A."/>
            <person name="Henrissat B."/>
            <person name="Reynolds N.K."/>
            <person name="Benny G.L."/>
            <person name="Smith M.E."/>
            <person name="James T.Y."/>
            <person name="Grigoriev I.V."/>
        </authorList>
    </citation>
    <scope>NUCLEOTIDE SEQUENCE [LARGE SCALE GENOMIC DNA]</scope>
    <source>
        <strain evidence="4">RSA 468</strain>
    </source>
</reference>
<dbReference type="AlphaFoldDB" id="A0A4P9ZRF0"/>
<gene>
    <name evidence="3" type="ORF">BJ085DRAFT_35682</name>
</gene>
<protein>
    <submittedName>
        <fullName evidence="3">Uncharacterized protein</fullName>
    </submittedName>
</protein>
<name>A0A4P9ZRF0_9FUNG</name>
<feature type="compositionally biased region" description="Low complexity" evidence="2">
    <location>
        <begin position="193"/>
        <end position="209"/>
    </location>
</feature>
<dbReference type="EMBL" id="ML002743">
    <property type="protein sequence ID" value="RKP35977.1"/>
    <property type="molecule type" value="Genomic_DNA"/>
</dbReference>
<proteinExistence type="predicted"/>
<feature type="region of interest" description="Disordered" evidence="2">
    <location>
        <begin position="272"/>
        <end position="353"/>
    </location>
</feature>